<evidence type="ECO:0000256" key="2">
    <source>
        <dbReference type="ARBA" id="ARBA00010838"/>
    </source>
</evidence>
<dbReference type="EMBL" id="FQVH01000044">
    <property type="protein sequence ID" value="SHF78229.1"/>
    <property type="molecule type" value="Genomic_DNA"/>
</dbReference>
<feature type="active site" description="Nucleophile" evidence="9 11">
    <location>
        <position position="351"/>
    </location>
</feature>
<gene>
    <name evidence="12" type="ORF">SAMN02746089_02546</name>
</gene>
<protein>
    <recommendedName>
        <fullName evidence="3">beta-glucosidase</fullName>
        <ecNumber evidence="3">3.2.1.21</ecNumber>
    </recommendedName>
</protein>
<keyword evidence="13" id="KW-1185">Reference proteome</keyword>
<evidence type="ECO:0000313" key="13">
    <source>
        <dbReference type="Proteomes" id="UP000184088"/>
    </source>
</evidence>
<name>A0A1M5EG78_9THEO</name>
<feature type="binding site" evidence="10">
    <location>
        <position position="120"/>
    </location>
    <ligand>
        <name>substrate</name>
    </ligand>
</feature>
<evidence type="ECO:0000256" key="9">
    <source>
        <dbReference type="PIRSR" id="PIRSR617736-1"/>
    </source>
</evidence>
<organism evidence="12 13">
    <name type="scientific">Caldanaerobius fijiensis DSM 17918</name>
    <dbReference type="NCBI Taxonomy" id="1121256"/>
    <lineage>
        <taxon>Bacteria</taxon>
        <taxon>Bacillati</taxon>
        <taxon>Bacillota</taxon>
        <taxon>Clostridia</taxon>
        <taxon>Thermoanaerobacterales</taxon>
        <taxon>Thermoanaerobacteraceae</taxon>
        <taxon>Caldanaerobius</taxon>
    </lineage>
</organism>
<dbReference type="PRINTS" id="PR00131">
    <property type="entry name" value="GLHYDRLASE1"/>
</dbReference>
<dbReference type="OrthoDB" id="2339329at2"/>
<keyword evidence="6" id="KW-0119">Carbohydrate metabolism</keyword>
<evidence type="ECO:0000256" key="1">
    <source>
        <dbReference type="ARBA" id="ARBA00000448"/>
    </source>
</evidence>
<keyword evidence="5" id="KW-0136">Cellulose degradation</keyword>
<dbReference type="FunFam" id="3.20.20.80:FF:000004">
    <property type="entry name" value="Beta-glucosidase 6-phospho-beta-glucosidase"/>
    <property type="match status" value="1"/>
</dbReference>
<evidence type="ECO:0000256" key="7">
    <source>
        <dbReference type="ARBA" id="ARBA00023295"/>
    </source>
</evidence>
<dbReference type="GO" id="GO:0008422">
    <property type="term" value="F:beta-glucosidase activity"/>
    <property type="evidence" value="ECO:0007669"/>
    <property type="project" value="UniProtKB-EC"/>
</dbReference>
<dbReference type="PROSITE" id="PS00653">
    <property type="entry name" value="GLYCOSYL_HYDROL_F1_2"/>
    <property type="match status" value="1"/>
</dbReference>
<dbReference type="STRING" id="1121256.SAMN02746089_02546"/>
<evidence type="ECO:0000256" key="8">
    <source>
        <dbReference type="ARBA" id="ARBA00023326"/>
    </source>
</evidence>
<comment type="catalytic activity">
    <reaction evidence="1">
        <text>Hydrolysis of terminal, non-reducing beta-D-glucosyl residues with release of beta-D-glucose.</text>
        <dbReference type="EC" id="3.2.1.21"/>
    </reaction>
</comment>
<evidence type="ECO:0000256" key="3">
    <source>
        <dbReference type="ARBA" id="ARBA00012744"/>
    </source>
</evidence>
<dbReference type="AlphaFoldDB" id="A0A1M5EG78"/>
<feature type="active site" description="Proton donor" evidence="9">
    <location>
        <position position="165"/>
    </location>
</feature>
<feature type="binding site" evidence="10">
    <location>
        <begin position="404"/>
        <end position="405"/>
    </location>
    <ligand>
        <name>substrate</name>
    </ligand>
</feature>
<dbReference type="PROSITE" id="PS00572">
    <property type="entry name" value="GLYCOSYL_HYDROL_F1_1"/>
    <property type="match status" value="1"/>
</dbReference>
<dbReference type="SUPFAM" id="SSF51445">
    <property type="entry name" value="(Trans)glycosidases"/>
    <property type="match status" value="1"/>
</dbReference>
<evidence type="ECO:0000256" key="11">
    <source>
        <dbReference type="PROSITE-ProRule" id="PRU10055"/>
    </source>
</evidence>
<dbReference type="InterPro" id="IPR017736">
    <property type="entry name" value="Glyco_hydro_1_beta-glucosidase"/>
</dbReference>
<evidence type="ECO:0000256" key="4">
    <source>
        <dbReference type="ARBA" id="ARBA00022801"/>
    </source>
</evidence>
<dbReference type="Pfam" id="PF00232">
    <property type="entry name" value="Glyco_hydro_1"/>
    <property type="match status" value="1"/>
</dbReference>
<comment type="similarity">
    <text evidence="2">Belongs to the glycosyl hydrolase 1 family.</text>
</comment>
<dbReference type="InterPro" id="IPR017853">
    <property type="entry name" value="GH"/>
</dbReference>
<dbReference type="RefSeq" id="WP_073346155.1">
    <property type="nucleotide sequence ID" value="NZ_FQVH01000044.1"/>
</dbReference>
<keyword evidence="4" id="KW-0378">Hydrolase</keyword>
<dbReference type="Gene3D" id="3.20.20.80">
    <property type="entry name" value="Glycosidases"/>
    <property type="match status" value="1"/>
</dbReference>
<feature type="binding site" evidence="10">
    <location>
        <position position="164"/>
    </location>
    <ligand>
        <name>substrate</name>
    </ligand>
</feature>
<dbReference type="NCBIfam" id="TIGR03356">
    <property type="entry name" value="BGL"/>
    <property type="match status" value="1"/>
</dbReference>
<evidence type="ECO:0000256" key="10">
    <source>
        <dbReference type="PIRSR" id="PIRSR617736-2"/>
    </source>
</evidence>
<feature type="binding site" evidence="10">
    <location>
        <position position="397"/>
    </location>
    <ligand>
        <name>substrate</name>
    </ligand>
</feature>
<evidence type="ECO:0000256" key="5">
    <source>
        <dbReference type="ARBA" id="ARBA00023001"/>
    </source>
</evidence>
<keyword evidence="7" id="KW-0326">Glycosidase</keyword>
<reference evidence="12 13" key="1">
    <citation type="submission" date="2016-11" db="EMBL/GenBank/DDBJ databases">
        <authorList>
            <person name="Jaros S."/>
            <person name="Januszkiewicz K."/>
            <person name="Wedrychowicz H."/>
        </authorList>
    </citation>
    <scope>NUCLEOTIDE SEQUENCE [LARGE SCALE GENOMIC DNA]</scope>
    <source>
        <strain evidence="12 13">DSM 17918</strain>
    </source>
</reference>
<dbReference type="EC" id="3.2.1.21" evidence="3"/>
<dbReference type="PANTHER" id="PTHR10353">
    <property type="entry name" value="GLYCOSYL HYDROLASE"/>
    <property type="match status" value="1"/>
</dbReference>
<dbReference type="InterPro" id="IPR018120">
    <property type="entry name" value="Glyco_hydro_1_AS"/>
</dbReference>
<dbReference type="PANTHER" id="PTHR10353:SF36">
    <property type="entry name" value="LP05116P"/>
    <property type="match status" value="1"/>
</dbReference>
<proteinExistence type="inferred from homology"/>
<dbReference type="GO" id="GO:0030245">
    <property type="term" value="P:cellulose catabolic process"/>
    <property type="evidence" value="ECO:0007669"/>
    <property type="project" value="UniProtKB-KW"/>
</dbReference>
<evidence type="ECO:0000256" key="6">
    <source>
        <dbReference type="ARBA" id="ARBA00023277"/>
    </source>
</evidence>
<keyword evidence="8" id="KW-0624">Polysaccharide degradation</keyword>
<accession>A0A1M5EG78</accession>
<dbReference type="InterPro" id="IPR033132">
    <property type="entry name" value="GH_1_N_CS"/>
</dbReference>
<dbReference type="GO" id="GO:0005829">
    <property type="term" value="C:cytosol"/>
    <property type="evidence" value="ECO:0007669"/>
    <property type="project" value="TreeGrafter"/>
</dbReference>
<evidence type="ECO:0000313" key="12">
    <source>
        <dbReference type="EMBL" id="SHF78229.1"/>
    </source>
</evidence>
<dbReference type="InterPro" id="IPR001360">
    <property type="entry name" value="Glyco_hydro_1"/>
</dbReference>
<dbReference type="Proteomes" id="UP000184088">
    <property type="component" value="Unassembled WGS sequence"/>
</dbReference>
<sequence>MVHKFPDDFVWGTATAAYQIEGAANEDGRGESIWDRFSHIPGNVWNNQNGDVACDHYHRYKEDVQILKEMGVKGYRFSISWPRVIPDGTGKINQKGVDFYNNLIDELLRQGIQPFVTLYHWDLPQALQDRGGWTNRDTTDYFAEYAQQMFKQYGDRVKHWITHNEPWCTSFLGHAIGVHAPGLKDFSAALLAAHNVLLSHGKAVEVFRQMGLDGKIGITLNLTPSYPASNSADDLQAATISDGFSNRWFLDPVFKGQYPDDMVKVFGTFAKIPEIQESDMKLISSNIDFLGINYYSRSLVKHNPDAQFGVETLKPEGQYTDMDWEVYPQGLYDLLLRIKKDYGDIDLYITENGAAFKDVVENDQIDDIDRLNYLKKHFEKAAEAIRDGVKLKGYFVWSLMDNFEWAFGYSKRFGLIYVDYETQRRLWKKSARWYKDVIANNSVD</sequence>
<feature type="binding site" evidence="10">
    <location>
        <position position="19"/>
    </location>
    <ligand>
        <name>substrate</name>
    </ligand>
</feature>
<feature type="binding site" evidence="10">
    <location>
        <position position="295"/>
    </location>
    <ligand>
        <name>substrate</name>
    </ligand>
</feature>